<comment type="caution">
    <text evidence="1">The sequence shown here is derived from an EMBL/GenBank/DDBJ whole genome shotgun (WGS) entry which is preliminary data.</text>
</comment>
<sequence length="214" mass="23276">MSAVRSAADVAAAERNALADLFLERGPDEPTLCGEWTTNDLLAHLVVRERRPDAAPGIMIPPLAFWTERVQSQAARRDFGANVALIRSGPPSWSPMALPFLAGVDVQEYFIHHEDVRRAVDGWSPRPPDPDRDALLWRQLGMLGRLAFRAGPVGVTLQAPDGREHAVKSGPRTVTIVGEPDELVMFASGRDECVVAWQGEPADVASVQATDRGL</sequence>
<accession>A0ABS8PGC0</accession>
<dbReference type="NCBIfam" id="TIGR03085">
    <property type="entry name" value="TIGR03085 family metal-binding protein"/>
    <property type="match status" value="1"/>
</dbReference>
<reference evidence="1 2" key="1">
    <citation type="submission" date="2021-11" db="EMBL/GenBank/DDBJ databases">
        <title>Draft genome sequence of Actinomycetospora sp. SF1 isolated from the rhizosphere soil.</title>
        <authorList>
            <person name="Duangmal K."/>
            <person name="Chantavorakit T."/>
        </authorList>
    </citation>
    <scope>NUCLEOTIDE SEQUENCE [LARGE SCALE GENOMIC DNA]</scope>
    <source>
        <strain evidence="1 2">TBRC 5722</strain>
    </source>
</reference>
<dbReference type="Proteomes" id="UP001199469">
    <property type="component" value="Unassembled WGS sequence"/>
</dbReference>
<organism evidence="1 2">
    <name type="scientific">Actinomycetospora endophytica</name>
    <dbReference type="NCBI Taxonomy" id="2291215"/>
    <lineage>
        <taxon>Bacteria</taxon>
        <taxon>Bacillati</taxon>
        <taxon>Actinomycetota</taxon>
        <taxon>Actinomycetes</taxon>
        <taxon>Pseudonocardiales</taxon>
        <taxon>Pseudonocardiaceae</taxon>
        <taxon>Actinomycetospora</taxon>
    </lineage>
</organism>
<dbReference type="NCBIfam" id="TIGR03083">
    <property type="entry name" value="maleylpyruvate isomerase family mycothiol-dependent enzyme"/>
    <property type="match status" value="1"/>
</dbReference>
<name>A0ABS8PGC0_9PSEU</name>
<dbReference type="InterPro" id="IPR017519">
    <property type="entry name" value="CHP03085"/>
</dbReference>
<dbReference type="InterPro" id="IPR034660">
    <property type="entry name" value="DinB/YfiT-like"/>
</dbReference>
<evidence type="ECO:0000313" key="2">
    <source>
        <dbReference type="Proteomes" id="UP001199469"/>
    </source>
</evidence>
<dbReference type="RefSeq" id="WP_230739097.1">
    <property type="nucleotide sequence ID" value="NZ_JAJNDB010000007.1"/>
</dbReference>
<gene>
    <name evidence="1" type="ORF">LQ327_28015</name>
</gene>
<protein>
    <submittedName>
        <fullName evidence="1">TIGR03085 family metal-binding protein</fullName>
    </submittedName>
</protein>
<dbReference type="EMBL" id="JAJNDB010000007">
    <property type="protein sequence ID" value="MCD2197224.1"/>
    <property type="molecule type" value="Genomic_DNA"/>
</dbReference>
<dbReference type="SUPFAM" id="SSF109854">
    <property type="entry name" value="DinB/YfiT-like putative metalloenzymes"/>
    <property type="match status" value="1"/>
</dbReference>
<keyword evidence="2" id="KW-1185">Reference proteome</keyword>
<evidence type="ECO:0000313" key="1">
    <source>
        <dbReference type="EMBL" id="MCD2197224.1"/>
    </source>
</evidence>
<dbReference type="InterPro" id="IPR017517">
    <property type="entry name" value="Maleyloyr_isom"/>
</dbReference>
<proteinExistence type="predicted"/>